<dbReference type="AlphaFoldDB" id="A0A1H2KDG0"/>
<reference evidence="3 4" key="1">
    <citation type="submission" date="2016-10" db="EMBL/GenBank/DDBJ databases">
        <authorList>
            <person name="de Groot N.N."/>
        </authorList>
    </citation>
    <scope>NUCLEOTIDE SEQUENCE [LARGE SCALE GENOMIC DNA]</scope>
    <source>
        <strain evidence="3 4">DSM 44215</strain>
    </source>
</reference>
<dbReference type="InterPro" id="IPR002878">
    <property type="entry name" value="ChsH2_C"/>
</dbReference>
<sequence>MTAATTDVPWGPAADGIDAPYWEGLLAGELRLQRCGTCQTWIWSPQSVCGNCHGFDLEWRSVEPAGTVYSWSRSWYPYIEELSDRMPYISVLVELAGAGGRRVLGLLVDDVERTPQIGESVTGFFEHKEGEPWPLLRWRRSDSAPADSIGGGR</sequence>
<dbReference type="PANTHER" id="PTHR34075">
    <property type="entry name" value="BLR3430 PROTEIN"/>
    <property type="match status" value="1"/>
</dbReference>
<gene>
    <name evidence="3" type="ORF">SAMN04488548_1343127</name>
</gene>
<dbReference type="InterPro" id="IPR052513">
    <property type="entry name" value="Thioester_dehydratase-like"/>
</dbReference>
<dbReference type="Pfam" id="PF01796">
    <property type="entry name" value="OB_ChsH2_C"/>
    <property type="match status" value="1"/>
</dbReference>
<dbReference type="EMBL" id="FNLM01000034">
    <property type="protein sequence ID" value="SDU66704.1"/>
    <property type="molecule type" value="Genomic_DNA"/>
</dbReference>
<evidence type="ECO:0000313" key="3">
    <source>
        <dbReference type="EMBL" id="SDU66704.1"/>
    </source>
</evidence>
<evidence type="ECO:0000259" key="2">
    <source>
        <dbReference type="Pfam" id="PF12172"/>
    </source>
</evidence>
<dbReference type="Pfam" id="PF12172">
    <property type="entry name" value="zf-ChsH2"/>
    <property type="match status" value="1"/>
</dbReference>
<accession>A0A1H2KDG0</accession>
<feature type="domain" description="ChsH2 C-terminal OB-fold" evidence="1">
    <location>
        <begin position="59"/>
        <end position="121"/>
    </location>
</feature>
<evidence type="ECO:0008006" key="5">
    <source>
        <dbReference type="Google" id="ProtNLM"/>
    </source>
</evidence>
<protein>
    <recommendedName>
        <fullName evidence="5">DNA-binding protein</fullName>
    </recommendedName>
</protein>
<name>A0A1H2KDG0_9ACTN</name>
<organism evidence="3 4">
    <name type="scientific">Gordonia westfalica</name>
    <dbReference type="NCBI Taxonomy" id="158898"/>
    <lineage>
        <taxon>Bacteria</taxon>
        <taxon>Bacillati</taxon>
        <taxon>Actinomycetota</taxon>
        <taxon>Actinomycetes</taxon>
        <taxon>Mycobacteriales</taxon>
        <taxon>Gordoniaceae</taxon>
        <taxon>Gordonia</taxon>
    </lineage>
</organism>
<dbReference type="SUPFAM" id="SSF50249">
    <property type="entry name" value="Nucleic acid-binding proteins"/>
    <property type="match status" value="1"/>
</dbReference>
<dbReference type="PANTHER" id="PTHR34075:SF5">
    <property type="entry name" value="BLR3430 PROTEIN"/>
    <property type="match status" value="1"/>
</dbReference>
<evidence type="ECO:0000259" key="1">
    <source>
        <dbReference type="Pfam" id="PF01796"/>
    </source>
</evidence>
<dbReference type="STRING" id="158898.SAMN04488548_1343127"/>
<dbReference type="InterPro" id="IPR022002">
    <property type="entry name" value="ChsH2_Znr"/>
</dbReference>
<feature type="domain" description="ChsH2 rubredoxin-like zinc ribbon" evidence="2">
    <location>
        <begin position="22"/>
        <end position="58"/>
    </location>
</feature>
<proteinExistence type="predicted"/>
<dbReference type="InterPro" id="IPR012340">
    <property type="entry name" value="NA-bd_OB-fold"/>
</dbReference>
<dbReference type="OrthoDB" id="7470921at2"/>
<dbReference type="RefSeq" id="WP_074851830.1">
    <property type="nucleotide sequence ID" value="NZ_FNLM01000034.1"/>
</dbReference>
<dbReference type="Proteomes" id="UP000183180">
    <property type="component" value="Unassembled WGS sequence"/>
</dbReference>
<evidence type="ECO:0000313" key="4">
    <source>
        <dbReference type="Proteomes" id="UP000183180"/>
    </source>
</evidence>
<dbReference type="Gene3D" id="6.10.30.10">
    <property type="match status" value="1"/>
</dbReference>